<dbReference type="OrthoDB" id="1809613at2"/>
<dbReference type="PANTHER" id="PTHR37306">
    <property type="entry name" value="COLICIN V PRODUCTION PROTEIN"/>
    <property type="match status" value="1"/>
</dbReference>
<feature type="transmembrane region" description="Helical" evidence="5">
    <location>
        <begin position="117"/>
        <end position="141"/>
    </location>
</feature>
<evidence type="ECO:0000256" key="3">
    <source>
        <dbReference type="ARBA" id="ARBA00022989"/>
    </source>
</evidence>
<evidence type="ECO:0000313" key="7">
    <source>
        <dbReference type="Proteomes" id="UP000198584"/>
    </source>
</evidence>
<evidence type="ECO:0000256" key="5">
    <source>
        <dbReference type="SAM" id="Phobius"/>
    </source>
</evidence>
<dbReference type="InterPro" id="IPR003825">
    <property type="entry name" value="Colicin-V_CvpA"/>
</dbReference>
<reference evidence="6 7" key="1">
    <citation type="submission" date="2016-10" db="EMBL/GenBank/DDBJ databases">
        <authorList>
            <person name="de Groot N.N."/>
        </authorList>
    </citation>
    <scope>NUCLEOTIDE SEQUENCE [LARGE SCALE GENOMIC DNA]</scope>
    <source>
        <strain evidence="6 7">CCM7597</strain>
    </source>
</reference>
<feature type="transmembrane region" description="Helical" evidence="5">
    <location>
        <begin position="21"/>
        <end position="43"/>
    </location>
</feature>
<keyword evidence="2 5" id="KW-0812">Transmembrane</keyword>
<keyword evidence="4 5" id="KW-0472">Membrane</keyword>
<evidence type="ECO:0000256" key="2">
    <source>
        <dbReference type="ARBA" id="ARBA00022692"/>
    </source>
</evidence>
<evidence type="ECO:0000256" key="1">
    <source>
        <dbReference type="ARBA" id="ARBA00004141"/>
    </source>
</evidence>
<proteinExistence type="predicted"/>
<keyword evidence="7" id="KW-1185">Reference proteome</keyword>
<dbReference type="RefSeq" id="WP_093044252.1">
    <property type="nucleotide sequence ID" value="NZ_FNQR01000005.1"/>
</dbReference>
<dbReference type="AlphaFoldDB" id="A0A1H4BS31"/>
<evidence type="ECO:0000313" key="6">
    <source>
        <dbReference type="EMBL" id="SEA50923.1"/>
    </source>
</evidence>
<dbReference type="STRING" id="571932.SAMN05421743_105128"/>
<accession>A0A1H4BS31</accession>
<organism evidence="6 7">
    <name type="scientific">Thalassobacillus cyri</name>
    <dbReference type="NCBI Taxonomy" id="571932"/>
    <lineage>
        <taxon>Bacteria</taxon>
        <taxon>Bacillati</taxon>
        <taxon>Bacillota</taxon>
        <taxon>Bacilli</taxon>
        <taxon>Bacillales</taxon>
        <taxon>Bacillaceae</taxon>
        <taxon>Thalassobacillus</taxon>
    </lineage>
</organism>
<name>A0A1H4BS31_9BACI</name>
<dbReference type="EMBL" id="FNQR01000005">
    <property type="protein sequence ID" value="SEA50923.1"/>
    <property type="molecule type" value="Genomic_DNA"/>
</dbReference>
<keyword evidence="3 5" id="KW-1133">Transmembrane helix</keyword>
<gene>
    <name evidence="6" type="ORF">SAMN05421743_105128</name>
</gene>
<comment type="subcellular location">
    <subcellularLocation>
        <location evidence="1">Membrane</location>
        <topology evidence="1">Multi-pass membrane protein</topology>
    </subcellularLocation>
</comment>
<dbReference type="GO" id="GO:0009403">
    <property type="term" value="P:toxin biosynthetic process"/>
    <property type="evidence" value="ECO:0007669"/>
    <property type="project" value="InterPro"/>
</dbReference>
<dbReference type="Proteomes" id="UP000198584">
    <property type="component" value="Unassembled WGS sequence"/>
</dbReference>
<feature type="transmembrane region" description="Helical" evidence="5">
    <location>
        <begin position="77"/>
        <end position="105"/>
    </location>
</feature>
<protein>
    <submittedName>
        <fullName evidence="6">Uncharacterized membrane protein, required for colicin V production</fullName>
    </submittedName>
</protein>
<dbReference type="Pfam" id="PF02674">
    <property type="entry name" value="Colicin_V"/>
    <property type="match status" value="1"/>
</dbReference>
<dbReference type="PANTHER" id="PTHR37306:SF1">
    <property type="entry name" value="COLICIN V PRODUCTION PROTEIN"/>
    <property type="match status" value="1"/>
</dbReference>
<dbReference type="GO" id="GO:0016020">
    <property type="term" value="C:membrane"/>
    <property type="evidence" value="ECO:0007669"/>
    <property type="project" value="UniProtKB-SubCell"/>
</dbReference>
<sequence length="182" mass="20187">MIDLLLIIILIIGILNGLRRGFILQLFHIIGFIAAFVVAVLYYDDLAERLTLWVPYPNLPENAEWSVFLDSLPLEVAFYNAVAFAILFFGVKIIVQIIASMLDFVADLPVLKTLNGLLGGVLGFIETYLILFILLSIAALMPIESVQSALDNAGIAQAIIEHTPMFSQQLKTLWFEHVAALV</sequence>
<evidence type="ECO:0000256" key="4">
    <source>
        <dbReference type="ARBA" id="ARBA00023136"/>
    </source>
</evidence>